<comment type="caution">
    <text evidence="3">The sequence shown here is derived from an EMBL/GenBank/DDBJ whole genome shotgun (WGS) entry which is preliminary data.</text>
</comment>
<evidence type="ECO:0000256" key="2">
    <source>
        <dbReference type="SAM" id="Phobius"/>
    </source>
</evidence>
<keyword evidence="2" id="KW-0472">Membrane</keyword>
<feature type="transmembrane region" description="Helical" evidence="2">
    <location>
        <begin position="114"/>
        <end position="133"/>
    </location>
</feature>
<dbReference type="Proteomes" id="UP001153328">
    <property type="component" value="Unassembled WGS sequence"/>
</dbReference>
<evidence type="ECO:0000256" key="1">
    <source>
        <dbReference type="SAM" id="MobiDB-lite"/>
    </source>
</evidence>
<keyword evidence="2" id="KW-1133">Transmembrane helix</keyword>
<keyword evidence="4" id="KW-1185">Reference proteome</keyword>
<gene>
    <name evidence="3" type="ORF">SBRY_70296</name>
</gene>
<keyword evidence="2" id="KW-0812">Transmembrane</keyword>
<reference evidence="3" key="1">
    <citation type="submission" date="2021-06" db="EMBL/GenBank/DDBJ databases">
        <authorList>
            <person name="Arsene-Ploetze F."/>
        </authorList>
    </citation>
    <scope>NUCLEOTIDE SEQUENCE</scope>
    <source>
        <strain evidence="3">SBRY1</strain>
    </source>
</reference>
<organism evidence="3 4">
    <name type="scientific">Actinacidiphila bryophytorum</name>
    <dbReference type="NCBI Taxonomy" id="1436133"/>
    <lineage>
        <taxon>Bacteria</taxon>
        <taxon>Bacillati</taxon>
        <taxon>Actinomycetota</taxon>
        <taxon>Actinomycetes</taxon>
        <taxon>Kitasatosporales</taxon>
        <taxon>Streptomycetaceae</taxon>
        <taxon>Actinacidiphila</taxon>
    </lineage>
</organism>
<dbReference type="AlphaFoldDB" id="A0A9W4H7H2"/>
<feature type="transmembrane region" description="Helical" evidence="2">
    <location>
        <begin position="84"/>
        <end position="102"/>
    </location>
</feature>
<proteinExistence type="predicted"/>
<feature type="region of interest" description="Disordered" evidence="1">
    <location>
        <begin position="1"/>
        <end position="56"/>
    </location>
</feature>
<feature type="compositionally biased region" description="Gly residues" evidence="1">
    <location>
        <begin position="8"/>
        <end position="18"/>
    </location>
</feature>
<feature type="compositionally biased region" description="Pro residues" evidence="1">
    <location>
        <begin position="19"/>
        <end position="55"/>
    </location>
</feature>
<evidence type="ECO:0000313" key="3">
    <source>
        <dbReference type="EMBL" id="CAG7655945.1"/>
    </source>
</evidence>
<sequence length="554" mass="57898">MSWDQQGGNSGHAGGGGFGPPPPPAGGAYPPPPGGFPPPPPFGPPPMPAAPPAPREPADPLRAVAVGLLNLSGLGLGYLLTRRWIGLAVALIGTGAFLVSALPADPDGVSGGVLVTYLVFLVLTALHGGLRGLRTRLSFPPQAPLALLLGLVMLAVPAGAVVYYDGAKDDATQAMLLDRLDKADQLVQAAKAKPFESAKSDYSSALGSYQDLDSKHSGSKAAKQVPARMQTFYTAVGTPYDQKKYCDAIEPLKYLRTVPQHIDGKTLGSLAGWPDDRLATSLYECGMTEMTAPAADAATDTSKLGELLTTFPKSPQAAKVEPAIRADIDSTAKGLGGKDPCGTTLKLRTLGSNAADLPGDKAGVADALKADSKRVDGYVETGTYNCGLSQYKSGSFDEALTTMNDFTSKYPHNKNRPFALKVAIAAEIATKVPAAGKKLPTNSSGGSISITFTNDSPDAVQILYTGPVTGSFTLKGCSACSRYSSDSLAQSLACKDTGKHYAKRTLHLPTGTSYIMQKPLDDDDSATPIADTHQFRSGYIYTECAYVLESPFSF</sequence>
<accession>A0A9W4H7H2</accession>
<feature type="transmembrane region" description="Helical" evidence="2">
    <location>
        <begin position="145"/>
        <end position="164"/>
    </location>
</feature>
<evidence type="ECO:0000313" key="4">
    <source>
        <dbReference type="Proteomes" id="UP001153328"/>
    </source>
</evidence>
<protein>
    <submittedName>
        <fullName evidence="3">Uncharacterized protein</fullName>
    </submittedName>
</protein>
<feature type="transmembrane region" description="Helical" evidence="2">
    <location>
        <begin position="61"/>
        <end position="79"/>
    </location>
</feature>
<dbReference type="EMBL" id="CAJVAX010000021">
    <property type="protein sequence ID" value="CAG7655945.1"/>
    <property type="molecule type" value="Genomic_DNA"/>
</dbReference>
<name>A0A9W4H7H2_9ACTN</name>